<sequence length="78" mass="8945">MSPVLNGKLILVEFICFCLAEVLYEDLQYLSVTALALMCVAGLLMLTSWLLHRACRRIKVWRHRQQMPGNNATELQPL</sequence>
<feature type="chain" id="PRO_5045806977" evidence="2">
    <location>
        <begin position="21"/>
        <end position="78"/>
    </location>
</feature>
<keyword evidence="1" id="KW-1133">Transmembrane helix</keyword>
<gene>
    <name evidence="3" type="ORF">AMECASPLE_032743</name>
</gene>
<keyword evidence="1" id="KW-0472">Membrane</keyword>
<evidence type="ECO:0000313" key="3">
    <source>
        <dbReference type="EMBL" id="MEQ2316461.1"/>
    </source>
</evidence>
<keyword evidence="4" id="KW-1185">Reference proteome</keyword>
<comment type="caution">
    <text evidence="3">The sequence shown here is derived from an EMBL/GenBank/DDBJ whole genome shotgun (WGS) entry which is preliminary data.</text>
</comment>
<feature type="transmembrane region" description="Helical" evidence="1">
    <location>
        <begin position="30"/>
        <end position="52"/>
    </location>
</feature>
<accession>A0ABV1ADZ5</accession>
<evidence type="ECO:0000256" key="2">
    <source>
        <dbReference type="SAM" id="SignalP"/>
    </source>
</evidence>
<dbReference type="Proteomes" id="UP001469553">
    <property type="component" value="Unassembled WGS sequence"/>
</dbReference>
<reference evidence="3 4" key="1">
    <citation type="submission" date="2021-06" db="EMBL/GenBank/DDBJ databases">
        <authorList>
            <person name="Palmer J.M."/>
        </authorList>
    </citation>
    <scope>NUCLEOTIDE SEQUENCE [LARGE SCALE GENOMIC DNA]</scope>
    <source>
        <strain evidence="3 4">AS_MEX2019</strain>
        <tissue evidence="3">Muscle</tissue>
    </source>
</reference>
<protein>
    <submittedName>
        <fullName evidence="3">Uncharacterized protein</fullName>
    </submittedName>
</protein>
<organism evidence="3 4">
    <name type="scientific">Ameca splendens</name>
    <dbReference type="NCBI Taxonomy" id="208324"/>
    <lineage>
        <taxon>Eukaryota</taxon>
        <taxon>Metazoa</taxon>
        <taxon>Chordata</taxon>
        <taxon>Craniata</taxon>
        <taxon>Vertebrata</taxon>
        <taxon>Euteleostomi</taxon>
        <taxon>Actinopterygii</taxon>
        <taxon>Neopterygii</taxon>
        <taxon>Teleostei</taxon>
        <taxon>Neoteleostei</taxon>
        <taxon>Acanthomorphata</taxon>
        <taxon>Ovalentaria</taxon>
        <taxon>Atherinomorphae</taxon>
        <taxon>Cyprinodontiformes</taxon>
        <taxon>Goodeidae</taxon>
        <taxon>Ameca</taxon>
    </lineage>
</organism>
<name>A0ABV1ADZ5_9TELE</name>
<dbReference type="EMBL" id="JAHRIP010088943">
    <property type="protein sequence ID" value="MEQ2316461.1"/>
    <property type="molecule type" value="Genomic_DNA"/>
</dbReference>
<evidence type="ECO:0000256" key="1">
    <source>
        <dbReference type="SAM" id="Phobius"/>
    </source>
</evidence>
<feature type="signal peptide" evidence="2">
    <location>
        <begin position="1"/>
        <end position="20"/>
    </location>
</feature>
<proteinExistence type="predicted"/>
<keyword evidence="2" id="KW-0732">Signal</keyword>
<evidence type="ECO:0000313" key="4">
    <source>
        <dbReference type="Proteomes" id="UP001469553"/>
    </source>
</evidence>
<keyword evidence="1" id="KW-0812">Transmembrane</keyword>